<organism evidence="1 2">
    <name type="scientific">Trifolium medium</name>
    <dbReference type="NCBI Taxonomy" id="97028"/>
    <lineage>
        <taxon>Eukaryota</taxon>
        <taxon>Viridiplantae</taxon>
        <taxon>Streptophyta</taxon>
        <taxon>Embryophyta</taxon>
        <taxon>Tracheophyta</taxon>
        <taxon>Spermatophyta</taxon>
        <taxon>Magnoliopsida</taxon>
        <taxon>eudicotyledons</taxon>
        <taxon>Gunneridae</taxon>
        <taxon>Pentapetalae</taxon>
        <taxon>rosids</taxon>
        <taxon>fabids</taxon>
        <taxon>Fabales</taxon>
        <taxon>Fabaceae</taxon>
        <taxon>Papilionoideae</taxon>
        <taxon>50 kb inversion clade</taxon>
        <taxon>NPAAA clade</taxon>
        <taxon>Hologalegina</taxon>
        <taxon>IRL clade</taxon>
        <taxon>Trifolieae</taxon>
        <taxon>Trifolium</taxon>
    </lineage>
</organism>
<dbReference type="AlphaFoldDB" id="A0A392RH03"/>
<evidence type="ECO:0000313" key="1">
    <source>
        <dbReference type="EMBL" id="MCI35529.1"/>
    </source>
</evidence>
<keyword evidence="2" id="KW-1185">Reference proteome</keyword>
<comment type="caution">
    <text evidence="1">The sequence shown here is derived from an EMBL/GenBank/DDBJ whole genome shotgun (WGS) entry which is preliminary data.</text>
</comment>
<protein>
    <submittedName>
        <fullName evidence="1">Uncharacterized protein</fullName>
    </submittedName>
</protein>
<dbReference type="Proteomes" id="UP000265520">
    <property type="component" value="Unassembled WGS sequence"/>
</dbReference>
<dbReference type="EMBL" id="LXQA010224313">
    <property type="protein sequence ID" value="MCI35529.1"/>
    <property type="molecule type" value="Genomic_DNA"/>
</dbReference>
<reference evidence="1 2" key="1">
    <citation type="journal article" date="2018" name="Front. Plant Sci.">
        <title>Red Clover (Trifolium pratense) and Zigzag Clover (T. medium) - A Picture of Genomic Similarities and Differences.</title>
        <authorList>
            <person name="Dluhosova J."/>
            <person name="Istvanek J."/>
            <person name="Nedelnik J."/>
            <person name="Repkova J."/>
        </authorList>
    </citation>
    <scope>NUCLEOTIDE SEQUENCE [LARGE SCALE GENOMIC DNA]</scope>
    <source>
        <strain evidence="2">cv. 10/8</strain>
        <tissue evidence="1">Leaf</tissue>
    </source>
</reference>
<evidence type="ECO:0000313" key="2">
    <source>
        <dbReference type="Proteomes" id="UP000265520"/>
    </source>
</evidence>
<sequence>MVHEPPLHVQPQFQHPIRPVKYPCLVQLQPHVEVQAHVELQAEVEHEAQPRLMQLLISS</sequence>
<name>A0A392RH03_9FABA</name>
<accession>A0A392RH03</accession>
<proteinExistence type="predicted"/>